<evidence type="ECO:0000313" key="2">
    <source>
        <dbReference type="EMBL" id="CAJ0609418.1"/>
    </source>
</evidence>
<accession>A0AA36HF19</accession>
<evidence type="ECO:0000313" key="3">
    <source>
        <dbReference type="Proteomes" id="UP001176961"/>
    </source>
</evidence>
<organism evidence="2 3">
    <name type="scientific">Cylicocyclus nassatus</name>
    <name type="common">Nematode worm</name>
    <dbReference type="NCBI Taxonomy" id="53992"/>
    <lineage>
        <taxon>Eukaryota</taxon>
        <taxon>Metazoa</taxon>
        <taxon>Ecdysozoa</taxon>
        <taxon>Nematoda</taxon>
        <taxon>Chromadorea</taxon>
        <taxon>Rhabditida</taxon>
        <taxon>Rhabditina</taxon>
        <taxon>Rhabditomorpha</taxon>
        <taxon>Strongyloidea</taxon>
        <taxon>Strongylidae</taxon>
        <taxon>Cylicocyclus</taxon>
    </lineage>
</organism>
<comment type="caution">
    <text evidence="2">The sequence shown here is derived from an EMBL/GenBank/DDBJ whole genome shotgun (WGS) entry which is preliminary data.</text>
</comment>
<sequence>MISFPLLMLLVSYSELEPTHVPELPVVPMRVRITIIGDLDQPPKEQQVCHSESYGHRCF</sequence>
<reference evidence="2" key="1">
    <citation type="submission" date="2023-07" db="EMBL/GenBank/DDBJ databases">
        <authorList>
            <consortium name="CYATHOMIX"/>
        </authorList>
    </citation>
    <scope>NUCLEOTIDE SEQUENCE</scope>
    <source>
        <strain evidence="2">N/A</strain>
    </source>
</reference>
<evidence type="ECO:0000256" key="1">
    <source>
        <dbReference type="SAM" id="SignalP"/>
    </source>
</evidence>
<protein>
    <submittedName>
        <fullName evidence="2">Uncharacterized protein</fullName>
    </submittedName>
</protein>
<proteinExistence type="predicted"/>
<feature type="chain" id="PRO_5041450565" evidence="1">
    <location>
        <begin position="17"/>
        <end position="59"/>
    </location>
</feature>
<dbReference type="Proteomes" id="UP001176961">
    <property type="component" value="Unassembled WGS sequence"/>
</dbReference>
<gene>
    <name evidence="2" type="ORF">CYNAS_LOCUS21401</name>
</gene>
<feature type="signal peptide" evidence="1">
    <location>
        <begin position="1"/>
        <end position="16"/>
    </location>
</feature>
<name>A0AA36HF19_CYLNA</name>
<keyword evidence="3" id="KW-1185">Reference proteome</keyword>
<keyword evidence="1" id="KW-0732">Signal</keyword>
<dbReference type="AlphaFoldDB" id="A0AA36HF19"/>
<dbReference type="EMBL" id="CATQJL010000326">
    <property type="protein sequence ID" value="CAJ0609418.1"/>
    <property type="molecule type" value="Genomic_DNA"/>
</dbReference>